<dbReference type="AlphaFoldDB" id="A0A8T1WPH4"/>
<dbReference type="GO" id="GO:0005634">
    <property type="term" value="C:nucleus"/>
    <property type="evidence" value="ECO:0007669"/>
    <property type="project" value="TreeGrafter"/>
</dbReference>
<dbReference type="GO" id="GO:0016787">
    <property type="term" value="F:hydrolase activity"/>
    <property type="evidence" value="ECO:0007669"/>
    <property type="project" value="UniProtKB-KW"/>
</dbReference>
<accession>A0A8T1WPH4</accession>
<dbReference type="Pfam" id="PF00702">
    <property type="entry name" value="Hydrolase"/>
    <property type="match status" value="1"/>
</dbReference>
<dbReference type="Proteomes" id="UP000693981">
    <property type="component" value="Unassembled WGS sequence"/>
</dbReference>
<dbReference type="PANTHER" id="PTHR46191:SF2">
    <property type="entry name" value="HALOACID DEHALOGENASE-LIKE HYDROLASE DOMAIN-CONTAINING PROTEIN 3"/>
    <property type="match status" value="1"/>
</dbReference>
<evidence type="ECO:0000313" key="1">
    <source>
        <dbReference type="EMBL" id="KAG7394414.1"/>
    </source>
</evidence>
<dbReference type="OrthoDB" id="444127at2759"/>
<organism evidence="1 2">
    <name type="scientific">Phytophthora boehmeriae</name>
    <dbReference type="NCBI Taxonomy" id="109152"/>
    <lineage>
        <taxon>Eukaryota</taxon>
        <taxon>Sar</taxon>
        <taxon>Stramenopiles</taxon>
        <taxon>Oomycota</taxon>
        <taxon>Peronosporomycetes</taxon>
        <taxon>Peronosporales</taxon>
        <taxon>Peronosporaceae</taxon>
        <taxon>Phytophthora</taxon>
    </lineage>
</organism>
<keyword evidence="2" id="KW-1185">Reference proteome</keyword>
<dbReference type="PANTHER" id="PTHR46191">
    <property type="match status" value="1"/>
</dbReference>
<dbReference type="NCBIfam" id="TIGR01549">
    <property type="entry name" value="HAD-SF-IA-v1"/>
    <property type="match status" value="1"/>
</dbReference>
<comment type="caution">
    <text evidence="1">The sequence shown here is derived from an EMBL/GenBank/DDBJ whole genome shotgun (WGS) entry which is preliminary data.</text>
</comment>
<gene>
    <name evidence="1" type="primary">HDHD3</name>
    <name evidence="1" type="ORF">PHYBOEH_005221</name>
</gene>
<reference evidence="1" key="1">
    <citation type="submission" date="2021-02" db="EMBL/GenBank/DDBJ databases">
        <authorList>
            <person name="Palmer J.M."/>
        </authorList>
    </citation>
    <scope>NUCLEOTIDE SEQUENCE</scope>
    <source>
        <strain evidence="1">SCRP23</strain>
    </source>
</reference>
<name>A0A8T1WPH4_9STRA</name>
<dbReference type="InterPro" id="IPR006439">
    <property type="entry name" value="HAD-SF_hydro_IA"/>
</dbReference>
<sequence length="265" mass="29438">MAARRTWRYVTLDATGTLLRPAEPTGETYLRYWEQASGQRLSSARRSAAVAALTTRFLVEFRKLSTKKPNFGADGVATSAYPWWHELVLNVMTHAGVAANVPEQIAERYTWELYTHFAQPEAWTVFPDVLPALEILATRGVAMGVISNFDERLGSLLVGLGLSDFFQVATISFREEQMKPDASIFLKTFDKLRGESGKVATHEFLHVGDHVTRDYKAAIAVGAQGKLVWRSKSGTLNSGICQRDVVRSLREIALEAETPFLAKSS</sequence>
<keyword evidence="1" id="KW-0378">Hydrolase</keyword>
<dbReference type="EMBL" id="JAGDFL010000274">
    <property type="protein sequence ID" value="KAG7394414.1"/>
    <property type="molecule type" value="Genomic_DNA"/>
</dbReference>
<dbReference type="InterPro" id="IPR051828">
    <property type="entry name" value="HAD-like_hydrolase_domain"/>
</dbReference>
<proteinExistence type="predicted"/>
<protein>
    <submittedName>
        <fullName evidence="1">Haloacid dehalogenase-like hydrolase domain-containing protein 3</fullName>
    </submittedName>
</protein>
<evidence type="ECO:0000313" key="2">
    <source>
        <dbReference type="Proteomes" id="UP000693981"/>
    </source>
</evidence>